<dbReference type="GO" id="GO:0042407">
    <property type="term" value="P:cristae formation"/>
    <property type="evidence" value="ECO:0007669"/>
    <property type="project" value="TreeGrafter"/>
</dbReference>
<keyword evidence="4 10" id="KW-0812">Transmembrane</keyword>
<evidence type="ECO:0000256" key="4">
    <source>
        <dbReference type="ARBA" id="ARBA00022692"/>
    </source>
</evidence>
<evidence type="ECO:0000256" key="8">
    <source>
        <dbReference type="ARBA" id="ARBA00023136"/>
    </source>
</evidence>
<evidence type="ECO:0000256" key="7">
    <source>
        <dbReference type="ARBA" id="ARBA00023128"/>
    </source>
</evidence>
<accession>A0A1R1Y3Z4</accession>
<proteinExistence type="inferred from homology"/>
<keyword evidence="11" id="KW-0175">Coiled coil</keyword>
<evidence type="ECO:0000256" key="9">
    <source>
        <dbReference type="ARBA" id="ARBA00025571"/>
    </source>
</evidence>
<feature type="compositionally biased region" description="Basic and acidic residues" evidence="12">
    <location>
        <begin position="184"/>
        <end position="196"/>
    </location>
</feature>
<dbReference type="AlphaFoldDB" id="A0A1R1Y3Z4"/>
<comment type="caution">
    <text evidence="13">The sequence shown here is derived from an EMBL/GenBank/DDBJ whole genome shotgun (WGS) entry which is preliminary data.</text>
</comment>
<comment type="subcellular location">
    <subcellularLocation>
        <location evidence="1 10">Mitochondrion inner membrane</location>
        <topology evidence="1 10">Single-pass membrane protein</topology>
    </subcellularLocation>
</comment>
<feature type="coiled-coil region" evidence="11">
    <location>
        <begin position="295"/>
        <end position="329"/>
    </location>
</feature>
<evidence type="ECO:0000313" key="14">
    <source>
        <dbReference type="Proteomes" id="UP000187283"/>
    </source>
</evidence>
<keyword evidence="5 10" id="KW-0999">Mitochondrion inner membrane</keyword>
<dbReference type="GO" id="GO:0061617">
    <property type="term" value="C:MICOS complex"/>
    <property type="evidence" value="ECO:0007669"/>
    <property type="project" value="TreeGrafter"/>
</dbReference>
<feature type="region of interest" description="Disordered" evidence="12">
    <location>
        <begin position="34"/>
        <end position="82"/>
    </location>
</feature>
<feature type="compositionally biased region" description="Polar residues" evidence="12">
    <location>
        <begin position="43"/>
        <end position="67"/>
    </location>
</feature>
<comment type="function">
    <text evidence="9">Component of the MICOS complex, a large protein complex of the mitochondrial inner membrane that plays crucial roles in the maintenance of crista junctions, inner membrane architecture, and formation of contact sites to the outer membrane. Plays a role in keeping cristae membranes connected to the inner boundary membrane. Also promotes protein import via the mitochondrial intermembrane space assembly (MIA) pathway.</text>
</comment>
<sequence>MLRVLPRRFPKTRSNVILNQVALKSRFSTSFAPLKDSTPIKPNETTKTSDSASSVKNSTTSTTGNNLKTDKKDSNINANAKPKAKKSRFRKLKFITSFGLVFGASIVGGGIYTTQAKDNDEYAEYYRKYMPQGEAFLKVMERNDNNTIAALTEISTIFVEDLQYSVDFIVKHFNSLKNMIQHNEWDQSTKTPETEKSSTPAKNLSPNNSSSNLIKEKKPVEEPKIEREHFSNPVNSIQLNVDIPAFDSIEPLVTELSLRIKGLVQIINKYDLSRSHLAEIRDITIAITKIDNRFYELDEIKKNEIKEALDKAQKDTNMLIERIKAENSEKINEAIKKGESLVSDAVKAAKSEAATEFELEKLDIVKTLEAKFKRSIVAKVDEERDGRLARMENVERKFIELAAVSNDLTAFVNRVRLGNQFKLKASTLNSVVNGTDSNSGFGKSFSLETINSSNIGTNGKVLINCRPFVHELQALKDLCDPAMFPASNAAINSDSLLKISAEGIASFPQLTARFEYLAREIKKISLVPEKSGLFSHMSSAVLSKVMFNKHGLVDGNDVEAVLARAEFFLKERDLDLAAREVNQLSGWPKALAEDWLAAARNRLEVEQLLQVC</sequence>
<dbReference type="STRING" id="133412.A0A1R1Y3Z4"/>
<dbReference type="Pfam" id="PF09731">
    <property type="entry name" value="Mitofilin"/>
    <property type="match status" value="1"/>
</dbReference>
<feature type="transmembrane region" description="Helical" evidence="10">
    <location>
        <begin position="92"/>
        <end position="112"/>
    </location>
</feature>
<reference evidence="13 14" key="1">
    <citation type="submission" date="2017-01" db="EMBL/GenBank/DDBJ databases">
        <authorList>
            <person name="Mah S.A."/>
            <person name="Swanson W.J."/>
            <person name="Moy G.W."/>
            <person name="Vacquier V.D."/>
        </authorList>
    </citation>
    <scope>NUCLEOTIDE SEQUENCE [LARGE SCALE GENOMIC DNA]</scope>
    <source>
        <strain evidence="13 14">GSMNP</strain>
    </source>
</reference>
<evidence type="ECO:0000256" key="2">
    <source>
        <dbReference type="ARBA" id="ARBA00010877"/>
    </source>
</evidence>
<evidence type="ECO:0000256" key="1">
    <source>
        <dbReference type="ARBA" id="ARBA00004434"/>
    </source>
</evidence>
<organism evidence="13 14">
    <name type="scientific">Smittium culicis</name>
    <dbReference type="NCBI Taxonomy" id="133412"/>
    <lineage>
        <taxon>Eukaryota</taxon>
        <taxon>Fungi</taxon>
        <taxon>Fungi incertae sedis</taxon>
        <taxon>Zoopagomycota</taxon>
        <taxon>Kickxellomycotina</taxon>
        <taxon>Harpellomycetes</taxon>
        <taxon>Harpellales</taxon>
        <taxon>Legeriomycetaceae</taxon>
        <taxon>Smittium</taxon>
    </lineage>
</organism>
<feature type="region of interest" description="Disordered" evidence="12">
    <location>
        <begin position="184"/>
        <end position="219"/>
    </location>
</feature>
<evidence type="ECO:0000256" key="10">
    <source>
        <dbReference type="RuleBase" id="RU363000"/>
    </source>
</evidence>
<dbReference type="PANTHER" id="PTHR15415">
    <property type="entry name" value="MITOFILIN"/>
    <property type="match status" value="1"/>
</dbReference>
<evidence type="ECO:0000313" key="13">
    <source>
        <dbReference type="EMBL" id="OMJ21579.1"/>
    </source>
</evidence>
<keyword evidence="8 10" id="KW-0472">Membrane</keyword>
<evidence type="ECO:0000256" key="5">
    <source>
        <dbReference type="ARBA" id="ARBA00022792"/>
    </source>
</evidence>
<keyword evidence="14" id="KW-1185">Reference proteome</keyword>
<protein>
    <recommendedName>
        <fullName evidence="3 10">MICOS complex subunit MIC60</fullName>
    </recommendedName>
    <alternativeName>
        <fullName evidence="10">Mitofilin</fullName>
    </alternativeName>
</protein>
<feature type="compositionally biased region" description="Low complexity" evidence="12">
    <location>
        <begin position="197"/>
        <end position="213"/>
    </location>
</feature>
<comment type="subunit">
    <text evidence="10">Component of the mitochondrial contact site and cristae organizing system (MICOS) complex.</text>
</comment>
<gene>
    <name evidence="13" type="ORF">AYI70_g3410</name>
</gene>
<evidence type="ECO:0000256" key="3">
    <source>
        <dbReference type="ARBA" id="ARBA00018116"/>
    </source>
</evidence>
<keyword evidence="7 10" id="KW-0496">Mitochondrion</keyword>
<dbReference type="InterPro" id="IPR019133">
    <property type="entry name" value="MIC60"/>
</dbReference>
<evidence type="ECO:0000256" key="11">
    <source>
        <dbReference type="SAM" id="Coils"/>
    </source>
</evidence>
<dbReference type="Proteomes" id="UP000187283">
    <property type="component" value="Unassembled WGS sequence"/>
</dbReference>
<evidence type="ECO:0000256" key="6">
    <source>
        <dbReference type="ARBA" id="ARBA00022989"/>
    </source>
</evidence>
<dbReference type="PANTHER" id="PTHR15415:SF7">
    <property type="entry name" value="MICOS COMPLEX SUBUNIT MIC60"/>
    <property type="match status" value="1"/>
</dbReference>
<comment type="similarity">
    <text evidence="2 10">Belongs to the MICOS complex subunit Mic60 family.</text>
</comment>
<dbReference type="OrthoDB" id="10261039at2759"/>
<name>A0A1R1Y3Z4_9FUNG</name>
<dbReference type="EMBL" id="LSSN01000961">
    <property type="protein sequence ID" value="OMJ21579.1"/>
    <property type="molecule type" value="Genomic_DNA"/>
</dbReference>
<evidence type="ECO:0000256" key="12">
    <source>
        <dbReference type="SAM" id="MobiDB-lite"/>
    </source>
</evidence>
<keyword evidence="6 10" id="KW-1133">Transmembrane helix</keyword>